<name>A0ABR2D1M3_9ROSI</name>
<proteinExistence type="predicted"/>
<evidence type="ECO:0000313" key="1">
    <source>
        <dbReference type="EMBL" id="KAK8527647.1"/>
    </source>
</evidence>
<gene>
    <name evidence="1" type="ORF">V6N12_054852</name>
</gene>
<sequence>MNKPSITDFFVTSTGYPSSHLGSQHRKTLQLGKTLGFRIEGNENETIRDLALLEVGISLFGVVDDGVVLYYGYSCDRVDWGP</sequence>
<dbReference type="Proteomes" id="UP001472677">
    <property type="component" value="Unassembled WGS sequence"/>
</dbReference>
<evidence type="ECO:0000313" key="2">
    <source>
        <dbReference type="Proteomes" id="UP001472677"/>
    </source>
</evidence>
<accession>A0ABR2D1M3</accession>
<reference evidence="1 2" key="1">
    <citation type="journal article" date="2024" name="G3 (Bethesda)">
        <title>Genome assembly of Hibiscus sabdariffa L. provides insights into metabolisms of medicinal natural products.</title>
        <authorList>
            <person name="Kim T."/>
        </authorList>
    </citation>
    <scope>NUCLEOTIDE SEQUENCE [LARGE SCALE GENOMIC DNA]</scope>
    <source>
        <strain evidence="1">TK-2024</strain>
        <tissue evidence="1">Old leaves</tissue>
    </source>
</reference>
<dbReference type="EMBL" id="JBBPBM010000038">
    <property type="protein sequence ID" value="KAK8527647.1"/>
    <property type="molecule type" value="Genomic_DNA"/>
</dbReference>
<protein>
    <submittedName>
        <fullName evidence="1">Uncharacterized protein</fullName>
    </submittedName>
</protein>
<organism evidence="1 2">
    <name type="scientific">Hibiscus sabdariffa</name>
    <name type="common">roselle</name>
    <dbReference type="NCBI Taxonomy" id="183260"/>
    <lineage>
        <taxon>Eukaryota</taxon>
        <taxon>Viridiplantae</taxon>
        <taxon>Streptophyta</taxon>
        <taxon>Embryophyta</taxon>
        <taxon>Tracheophyta</taxon>
        <taxon>Spermatophyta</taxon>
        <taxon>Magnoliopsida</taxon>
        <taxon>eudicotyledons</taxon>
        <taxon>Gunneridae</taxon>
        <taxon>Pentapetalae</taxon>
        <taxon>rosids</taxon>
        <taxon>malvids</taxon>
        <taxon>Malvales</taxon>
        <taxon>Malvaceae</taxon>
        <taxon>Malvoideae</taxon>
        <taxon>Hibiscus</taxon>
    </lineage>
</organism>
<comment type="caution">
    <text evidence="1">The sequence shown here is derived from an EMBL/GenBank/DDBJ whole genome shotgun (WGS) entry which is preliminary data.</text>
</comment>
<keyword evidence="2" id="KW-1185">Reference proteome</keyword>